<proteinExistence type="predicted"/>
<keyword evidence="3" id="KW-1185">Reference proteome</keyword>
<reference evidence="3" key="1">
    <citation type="journal article" date="2015" name="Genome Announc.">
        <title>Draft genome sequence of Talaromyces cellulolyticus strain Y-94, a source of lignocellulosic biomass-degrading enzymes.</title>
        <authorList>
            <person name="Fujii T."/>
            <person name="Koike H."/>
            <person name="Sawayama S."/>
            <person name="Yano S."/>
            <person name="Inoue H."/>
        </authorList>
    </citation>
    <scope>NUCLEOTIDE SEQUENCE [LARGE SCALE GENOMIC DNA]</scope>
    <source>
        <strain evidence="3">Y-94</strain>
    </source>
</reference>
<evidence type="ECO:0000313" key="3">
    <source>
        <dbReference type="Proteomes" id="UP000053095"/>
    </source>
</evidence>
<protein>
    <recommendedName>
        <fullName evidence="4">F-box domain-containing protein</fullName>
    </recommendedName>
</protein>
<accession>A0A698XLB0</accession>
<feature type="compositionally biased region" description="Basic and acidic residues" evidence="1">
    <location>
        <begin position="30"/>
        <end position="54"/>
    </location>
</feature>
<dbReference type="AlphaFoldDB" id="A0A698XLB0"/>
<feature type="compositionally biased region" description="Acidic residues" evidence="1">
    <location>
        <begin position="55"/>
        <end position="64"/>
    </location>
</feature>
<dbReference type="Proteomes" id="UP000053095">
    <property type="component" value="Unassembled WGS sequence"/>
</dbReference>
<gene>
    <name evidence="2" type="ORF">TCE0_013f01273</name>
</gene>
<name>A0A698XLB0_TALPI</name>
<organism evidence="2 3">
    <name type="scientific">Talaromyces pinophilus</name>
    <name type="common">Penicillium pinophilum</name>
    <dbReference type="NCBI Taxonomy" id="128442"/>
    <lineage>
        <taxon>Eukaryota</taxon>
        <taxon>Fungi</taxon>
        <taxon>Dikarya</taxon>
        <taxon>Ascomycota</taxon>
        <taxon>Pezizomycotina</taxon>
        <taxon>Eurotiomycetes</taxon>
        <taxon>Eurotiomycetidae</taxon>
        <taxon>Eurotiales</taxon>
        <taxon>Trichocomaceae</taxon>
        <taxon>Talaromyces</taxon>
        <taxon>Talaromyces sect. Talaromyces</taxon>
    </lineage>
</organism>
<evidence type="ECO:0000256" key="1">
    <source>
        <dbReference type="SAM" id="MobiDB-lite"/>
    </source>
</evidence>
<evidence type="ECO:0000313" key="2">
    <source>
        <dbReference type="EMBL" id="GAM33981.1"/>
    </source>
</evidence>
<sequence length="547" mass="62844">MIHIQDLPVELLGQILEYVADFEDAPLEREGQRARANWKDDPKDDLETNGKNDKDDGEDEDGEDEDFDYLKNLRNVCLVSRFFRDLAQPLLFRDFDEDGMSGDMSKIVSFARAIYRNENLGKHVQCISIMNLVPEGLIDMNLDDEDFSLFESVIRQFQLPDEKERFWIRLMKKRDLSVFAALLLKKTPNLRELYLPGLELSLEPINFLFNRNSLLLPNLELLWIHATVEAAGYEIDLYEKLLELPKLSDVTFEYGDLDYSSLPDSWTPGVLATEHLLFHHCFVDYPALQKLSRACKKLKAFAYDNFSLDPRERRSWNQKFAPEFNATQAQEALLLHKDTLEHFNLAFSWHPWGIEELQEHMPNPAKIGSFRDFSVLESVFIAHDLLPPHPQLPLSIKRFHITNCNSSVRDMAQYIAKDCKNGLYPQFTEFLVLAADVTRPIKLAGQVIPPGQTPSQCFLSLQNVFDGTKVDFQVCPYKIPEFGDDELHDSDFEDEDYEEYIGAAGPESAQLAGLLHMIMQHALDDTESARNGLYAASDDSWETESND</sequence>
<feature type="region of interest" description="Disordered" evidence="1">
    <location>
        <begin position="30"/>
        <end position="64"/>
    </location>
</feature>
<dbReference type="EMBL" id="DF933809">
    <property type="protein sequence ID" value="GAM33981.1"/>
    <property type="molecule type" value="Genomic_DNA"/>
</dbReference>
<evidence type="ECO:0008006" key="4">
    <source>
        <dbReference type="Google" id="ProtNLM"/>
    </source>
</evidence>